<accession>A0ABN9XGD7</accession>
<organism evidence="10 11">
    <name type="scientific">Prorocentrum cordatum</name>
    <dbReference type="NCBI Taxonomy" id="2364126"/>
    <lineage>
        <taxon>Eukaryota</taxon>
        <taxon>Sar</taxon>
        <taxon>Alveolata</taxon>
        <taxon>Dinophyceae</taxon>
        <taxon>Prorocentrales</taxon>
        <taxon>Prorocentraceae</taxon>
        <taxon>Prorocentrum</taxon>
    </lineage>
</organism>
<evidence type="ECO:0000256" key="3">
    <source>
        <dbReference type="ARBA" id="ARBA00022448"/>
    </source>
</evidence>
<dbReference type="Gene3D" id="3.30.1610.10">
    <property type="entry name" value="Peptidase S59, nucleoporin"/>
    <property type="match status" value="1"/>
</dbReference>
<feature type="non-terminal residue" evidence="10">
    <location>
        <position position="1"/>
    </location>
</feature>
<dbReference type="InterPro" id="IPR007230">
    <property type="entry name" value="Nup98_auto-Pept-S59_dom"/>
</dbReference>
<reference evidence="10" key="1">
    <citation type="submission" date="2023-10" db="EMBL/GenBank/DDBJ databases">
        <authorList>
            <person name="Chen Y."/>
            <person name="Shah S."/>
            <person name="Dougan E. K."/>
            <person name="Thang M."/>
            <person name="Chan C."/>
        </authorList>
    </citation>
    <scope>NUCLEOTIDE SEQUENCE [LARGE SCALE GENOMIC DNA]</scope>
</reference>
<dbReference type="InterPro" id="IPR036903">
    <property type="entry name" value="Nup98_auto-Pept-S59_dom_sf"/>
</dbReference>
<evidence type="ECO:0000256" key="7">
    <source>
        <dbReference type="ARBA" id="ARBA00023132"/>
    </source>
</evidence>
<evidence type="ECO:0000256" key="2">
    <source>
        <dbReference type="ARBA" id="ARBA00008926"/>
    </source>
</evidence>
<dbReference type="PANTHER" id="PTHR23198:SF6">
    <property type="entry name" value="NUCLEAR PORE COMPLEX PROTEIN NUP98-NUP96"/>
    <property type="match status" value="1"/>
</dbReference>
<keyword evidence="3" id="KW-0813">Transport</keyword>
<evidence type="ECO:0000313" key="11">
    <source>
        <dbReference type="Proteomes" id="UP001189429"/>
    </source>
</evidence>
<evidence type="ECO:0000256" key="1">
    <source>
        <dbReference type="ARBA" id="ARBA00004567"/>
    </source>
</evidence>
<evidence type="ECO:0000256" key="4">
    <source>
        <dbReference type="ARBA" id="ARBA00022816"/>
    </source>
</evidence>
<feature type="domain" description="Peptidase S59" evidence="9">
    <location>
        <begin position="1"/>
        <end position="101"/>
    </location>
</feature>
<comment type="subcellular location">
    <subcellularLocation>
        <location evidence="1">Nucleus</location>
        <location evidence="1">Nuclear pore complex</location>
    </subcellularLocation>
</comment>
<proteinExistence type="inferred from homology"/>
<dbReference type="SUPFAM" id="SSF82215">
    <property type="entry name" value="C-terminal autoproteolytic domain of nucleoporin nup98"/>
    <property type="match status" value="1"/>
</dbReference>
<comment type="similarity">
    <text evidence="2">Belongs to the nucleoporin GLFG family.</text>
</comment>
<dbReference type="EMBL" id="CAUYUJ010020435">
    <property type="protein sequence ID" value="CAK0898152.1"/>
    <property type="molecule type" value="Genomic_DNA"/>
</dbReference>
<keyword evidence="8" id="KW-0539">Nucleus</keyword>
<dbReference type="PANTHER" id="PTHR23198">
    <property type="entry name" value="NUCLEOPORIN"/>
    <property type="match status" value="1"/>
</dbReference>
<dbReference type="Proteomes" id="UP001189429">
    <property type="component" value="Unassembled WGS sequence"/>
</dbReference>
<gene>
    <name evidence="10" type="ORF">PCOR1329_LOCUS76108</name>
</gene>
<keyword evidence="5" id="KW-0653">Protein transport</keyword>
<keyword evidence="6" id="KW-0811">Translocation</keyword>
<evidence type="ECO:0000313" key="10">
    <source>
        <dbReference type="EMBL" id="CAK0898152.1"/>
    </source>
</evidence>
<keyword evidence="11" id="KW-1185">Reference proteome</keyword>
<name>A0ABN9XGD7_9DINO</name>
<dbReference type="Pfam" id="PF04096">
    <property type="entry name" value="Nucleoporin2"/>
    <property type="match status" value="1"/>
</dbReference>
<keyword evidence="7" id="KW-0906">Nuclear pore complex</keyword>
<evidence type="ECO:0000256" key="5">
    <source>
        <dbReference type="ARBA" id="ARBA00022927"/>
    </source>
</evidence>
<evidence type="ECO:0000256" key="8">
    <source>
        <dbReference type="ARBA" id="ARBA00023242"/>
    </source>
</evidence>
<keyword evidence="4" id="KW-0509">mRNA transport</keyword>
<comment type="caution">
    <text evidence="10">The sequence shown here is derived from an EMBL/GenBank/DDBJ whole genome shotgun (WGS) entry which is preliminary data.</text>
</comment>
<dbReference type="InterPro" id="IPR037665">
    <property type="entry name" value="Nucleoporin_S59-like"/>
</dbReference>
<evidence type="ECO:0000256" key="6">
    <source>
        <dbReference type="ARBA" id="ARBA00023010"/>
    </source>
</evidence>
<sequence>LVPPPFTSFLALLLPPPPPPPPKGEVVLYPGRDKPREGTGLNRPATVTLFQCFPPEVGQFPDAESKARYRGRIAQMTEEKGAHFVDYDCDTGTWRFQVDHF</sequence>
<dbReference type="PROSITE" id="PS51434">
    <property type="entry name" value="NUP_C"/>
    <property type="match status" value="1"/>
</dbReference>
<evidence type="ECO:0000259" key="9">
    <source>
        <dbReference type="PROSITE" id="PS51434"/>
    </source>
</evidence>
<protein>
    <recommendedName>
        <fullName evidence="9">Peptidase S59 domain-containing protein</fullName>
    </recommendedName>
</protein>